<dbReference type="AlphaFoldDB" id="A0A0F9LN67"/>
<keyword evidence="1" id="KW-0812">Transmembrane</keyword>
<evidence type="ECO:0000313" key="2">
    <source>
        <dbReference type="EMBL" id="KKM94818.1"/>
    </source>
</evidence>
<comment type="caution">
    <text evidence="2">The sequence shown here is derived from an EMBL/GenBank/DDBJ whole genome shotgun (WGS) entry which is preliminary data.</text>
</comment>
<sequence>MLFDKETKYWQEEYRKGNLDDVDMFGETRALLDGTAERIGKSTRKFFLWAMIPTIMMFVLGFIKNSAPTTYERLQNVLTSYGAGLGTGLDPAPFLILGVTAVIAVLNIFLEIYRERSK</sequence>
<proteinExistence type="predicted"/>
<keyword evidence="1" id="KW-1133">Transmembrane helix</keyword>
<name>A0A0F9LN67_9ZZZZ</name>
<evidence type="ECO:0000256" key="1">
    <source>
        <dbReference type="SAM" id="Phobius"/>
    </source>
</evidence>
<keyword evidence="1" id="KW-0472">Membrane</keyword>
<feature type="transmembrane region" description="Helical" evidence="1">
    <location>
        <begin position="46"/>
        <end position="63"/>
    </location>
</feature>
<gene>
    <name evidence="2" type="ORF">LCGC14_1194440</name>
</gene>
<feature type="transmembrane region" description="Helical" evidence="1">
    <location>
        <begin position="94"/>
        <end position="113"/>
    </location>
</feature>
<protein>
    <submittedName>
        <fullName evidence="2">Uncharacterized protein</fullName>
    </submittedName>
</protein>
<dbReference type="EMBL" id="LAZR01006090">
    <property type="protein sequence ID" value="KKM94818.1"/>
    <property type="molecule type" value="Genomic_DNA"/>
</dbReference>
<organism evidence="2">
    <name type="scientific">marine sediment metagenome</name>
    <dbReference type="NCBI Taxonomy" id="412755"/>
    <lineage>
        <taxon>unclassified sequences</taxon>
        <taxon>metagenomes</taxon>
        <taxon>ecological metagenomes</taxon>
    </lineage>
</organism>
<reference evidence="2" key="1">
    <citation type="journal article" date="2015" name="Nature">
        <title>Complex archaea that bridge the gap between prokaryotes and eukaryotes.</title>
        <authorList>
            <person name="Spang A."/>
            <person name="Saw J.H."/>
            <person name="Jorgensen S.L."/>
            <person name="Zaremba-Niedzwiedzka K."/>
            <person name="Martijn J."/>
            <person name="Lind A.E."/>
            <person name="van Eijk R."/>
            <person name="Schleper C."/>
            <person name="Guy L."/>
            <person name="Ettema T.J."/>
        </authorList>
    </citation>
    <scope>NUCLEOTIDE SEQUENCE</scope>
</reference>
<accession>A0A0F9LN67</accession>